<dbReference type="AlphaFoldDB" id="A0A4S4L414"/>
<dbReference type="OrthoDB" id="69641at2759"/>
<dbReference type="PANTHER" id="PTHR16301">
    <property type="entry name" value="IMPACT-RELATED"/>
    <property type="match status" value="1"/>
</dbReference>
<dbReference type="Gene3D" id="3.30.230.30">
    <property type="entry name" value="Impact, N-terminal domain"/>
    <property type="match status" value="1"/>
</dbReference>
<evidence type="ECO:0000259" key="4">
    <source>
        <dbReference type="Pfam" id="PF01205"/>
    </source>
</evidence>
<evidence type="ECO:0000313" key="6">
    <source>
        <dbReference type="Proteomes" id="UP000308199"/>
    </source>
</evidence>
<keyword evidence="6" id="KW-1185">Reference proteome</keyword>
<dbReference type="EMBL" id="SGPK01000226">
    <property type="protein sequence ID" value="THH05947.1"/>
    <property type="molecule type" value="Genomic_DNA"/>
</dbReference>
<comment type="similarity">
    <text evidence="1">Belongs to the IMPACT family.</text>
</comment>
<organism evidence="5 6">
    <name type="scientific">Phellinidium pouzarii</name>
    <dbReference type="NCBI Taxonomy" id="167371"/>
    <lineage>
        <taxon>Eukaryota</taxon>
        <taxon>Fungi</taxon>
        <taxon>Dikarya</taxon>
        <taxon>Basidiomycota</taxon>
        <taxon>Agaricomycotina</taxon>
        <taxon>Agaricomycetes</taxon>
        <taxon>Hymenochaetales</taxon>
        <taxon>Hymenochaetaceae</taxon>
        <taxon>Phellinidium</taxon>
    </lineage>
</organism>
<dbReference type="InterPro" id="IPR023582">
    <property type="entry name" value="Impact"/>
</dbReference>
<sequence length="293" mass="32009">MDPAAGGHDLQFNILKSSLKESRAENATFTAVVMSLAAPNLDSFLTFSSPPPTALATANEIQDRDSTFTGAIYRATSPTVARRALRHHAQVVHSTRPASHEIAAWRCMVLRAGRDGLRGPEDFEVVSGSEDDGEQNGGRTVLRTMEKEGVIDAIVVVSRWFGGTLLGPVRFTHIETCTREVCRTFRAIEDVEAVIEELKELDVRLAQLRAELVELTVQPQTDSSTSYGAPLEPEGQSSLQSPIGVPAINRAIDYTAMLLSPIPDLPRAKRLLVARQNAIRSVNDIIARNRSRS</sequence>
<dbReference type="InterPro" id="IPR001498">
    <property type="entry name" value="Impact_N"/>
</dbReference>
<feature type="coiled-coil region" evidence="2">
    <location>
        <begin position="191"/>
        <end position="218"/>
    </location>
</feature>
<dbReference type="GO" id="GO:0005737">
    <property type="term" value="C:cytoplasm"/>
    <property type="evidence" value="ECO:0007669"/>
    <property type="project" value="TreeGrafter"/>
</dbReference>
<evidence type="ECO:0000256" key="1">
    <source>
        <dbReference type="ARBA" id="ARBA00007665"/>
    </source>
</evidence>
<dbReference type="GO" id="GO:0140469">
    <property type="term" value="P:GCN2-mediated signaling"/>
    <property type="evidence" value="ECO:0007669"/>
    <property type="project" value="TreeGrafter"/>
</dbReference>
<evidence type="ECO:0000256" key="3">
    <source>
        <dbReference type="SAM" id="MobiDB-lite"/>
    </source>
</evidence>
<gene>
    <name evidence="5" type="ORF">EW145_g4433</name>
</gene>
<name>A0A4S4L414_9AGAM</name>
<accession>A0A4S4L414</accession>
<reference evidence="5 6" key="1">
    <citation type="submission" date="2019-02" db="EMBL/GenBank/DDBJ databases">
        <title>Genome sequencing of the rare red list fungi Phellinidium pouzarii.</title>
        <authorList>
            <person name="Buettner E."/>
            <person name="Kellner H."/>
        </authorList>
    </citation>
    <scope>NUCLEOTIDE SEQUENCE [LARGE SCALE GENOMIC DNA]</scope>
    <source>
        <strain evidence="5 6">DSM 108285</strain>
    </source>
</reference>
<dbReference type="GO" id="GO:0006446">
    <property type="term" value="P:regulation of translational initiation"/>
    <property type="evidence" value="ECO:0007669"/>
    <property type="project" value="TreeGrafter"/>
</dbReference>
<dbReference type="Proteomes" id="UP000308199">
    <property type="component" value="Unassembled WGS sequence"/>
</dbReference>
<evidence type="ECO:0000313" key="5">
    <source>
        <dbReference type="EMBL" id="THH05947.1"/>
    </source>
</evidence>
<dbReference type="InterPro" id="IPR036956">
    <property type="entry name" value="Impact_N_sf"/>
</dbReference>
<feature type="region of interest" description="Disordered" evidence="3">
    <location>
        <begin position="219"/>
        <end position="239"/>
    </location>
</feature>
<dbReference type="InterPro" id="IPR020569">
    <property type="entry name" value="UPF0029_Impact_CS"/>
</dbReference>
<dbReference type="SUPFAM" id="SSF54211">
    <property type="entry name" value="Ribosomal protein S5 domain 2-like"/>
    <property type="match status" value="1"/>
</dbReference>
<comment type="caution">
    <text evidence="5">The sequence shown here is derived from an EMBL/GenBank/DDBJ whole genome shotgun (WGS) entry which is preliminary data.</text>
</comment>
<evidence type="ECO:0000256" key="2">
    <source>
        <dbReference type="SAM" id="Coils"/>
    </source>
</evidence>
<dbReference type="PROSITE" id="PS00910">
    <property type="entry name" value="UPF0029"/>
    <property type="match status" value="1"/>
</dbReference>
<protein>
    <recommendedName>
        <fullName evidence="4">Impact N-terminal domain-containing protein</fullName>
    </recommendedName>
</protein>
<dbReference type="InterPro" id="IPR020568">
    <property type="entry name" value="Ribosomal_Su5_D2-typ_SF"/>
</dbReference>
<dbReference type="PANTHER" id="PTHR16301:SF25">
    <property type="entry name" value="PROTEIN IMPACT"/>
    <property type="match status" value="1"/>
</dbReference>
<keyword evidence="2" id="KW-0175">Coiled coil</keyword>
<proteinExistence type="inferred from homology"/>
<dbReference type="Pfam" id="PF01205">
    <property type="entry name" value="Impact_N"/>
    <property type="match status" value="1"/>
</dbReference>
<feature type="domain" description="Impact N-terminal" evidence="4">
    <location>
        <begin position="64"/>
        <end position="181"/>
    </location>
</feature>